<organism evidence="1 2">
    <name type="scientific">Candidatus Thiomargarita nelsonii</name>
    <dbReference type="NCBI Taxonomy" id="1003181"/>
    <lineage>
        <taxon>Bacteria</taxon>
        <taxon>Pseudomonadati</taxon>
        <taxon>Pseudomonadota</taxon>
        <taxon>Gammaproteobacteria</taxon>
        <taxon>Thiotrichales</taxon>
        <taxon>Thiotrichaceae</taxon>
        <taxon>Thiomargarita</taxon>
    </lineage>
</organism>
<accession>A0A0A6P5X6</accession>
<name>A0A0A6P5X6_9GAMM</name>
<gene>
    <name evidence="1" type="ORF">PN36_32365</name>
</gene>
<dbReference type="Proteomes" id="UP000030428">
    <property type="component" value="Unassembled WGS sequence"/>
</dbReference>
<protein>
    <recommendedName>
        <fullName evidence="3">Orc1-like AAA ATPase domain-containing protein</fullName>
    </recommendedName>
</protein>
<keyword evidence="2" id="KW-1185">Reference proteome</keyword>
<dbReference type="EMBL" id="JSZA02000282">
    <property type="protein sequence ID" value="KHD06280.1"/>
    <property type="molecule type" value="Genomic_DNA"/>
</dbReference>
<dbReference type="InterPro" id="IPR027417">
    <property type="entry name" value="P-loop_NTPase"/>
</dbReference>
<evidence type="ECO:0000313" key="1">
    <source>
        <dbReference type="EMBL" id="KHD06280.1"/>
    </source>
</evidence>
<dbReference type="SUPFAM" id="SSF52540">
    <property type="entry name" value="P-loop containing nucleoside triphosphate hydrolases"/>
    <property type="match status" value="1"/>
</dbReference>
<evidence type="ECO:0008006" key="3">
    <source>
        <dbReference type="Google" id="ProtNLM"/>
    </source>
</evidence>
<comment type="caution">
    <text evidence="1">The sequence shown here is derived from an EMBL/GenBank/DDBJ whole genome shotgun (WGS) entry which is preliminary data.</text>
</comment>
<proteinExistence type="predicted"/>
<evidence type="ECO:0000313" key="2">
    <source>
        <dbReference type="Proteomes" id="UP000030428"/>
    </source>
</evidence>
<dbReference type="AlphaFoldDB" id="A0A0A6P5X6"/>
<sequence>MSLRERIQRSKTTHTQRQRVLFEKYGLLENPFPAAGQPFGHPHLATDIDENIENCIDEFENGTQKTQVLVIEGTQGVGKTNLLNYYQRELADLYQDDKTFYIIRYYPDPEPSFDAIIRKIFQELEENHLVKIAHKLRDSTKRLAIIDIAKGHEMRLVLHSLWQAAEKGEAHLKQVSVLAMEWLLGLRLLKQHKETLGVRFRLDTVESKTQALRDIIYVSVELGILRGIFLLLDELEKQHDSLSKTPAIRYLSAIRALIDALPTHLFLMLALTLEARRRYFTMLPAMAGRLQNVNTLNPIEKANQALELYQLYLENARIKAKTDKRTWEWKCGNYHLFSEHDISLRFQALSARSANIGIKGIIHRDFLNELHESTQAKFREIFEEL</sequence>
<reference evidence="1 2" key="1">
    <citation type="journal article" date="2016" name="Front. Microbiol.">
        <title>Single-Cell (Meta-)Genomics of a Dimorphic Candidatus Thiomargarita nelsonii Reveals Genomic Plasticity.</title>
        <authorList>
            <person name="Flood B.E."/>
            <person name="Fliss P."/>
            <person name="Jones D.S."/>
            <person name="Dick G.J."/>
            <person name="Jain S."/>
            <person name="Kaster A.K."/>
            <person name="Winkel M."/>
            <person name="Mussmann M."/>
            <person name="Bailey J."/>
        </authorList>
    </citation>
    <scope>NUCLEOTIDE SEQUENCE [LARGE SCALE GENOMIC DNA]</scope>
    <source>
        <strain evidence="1">Hydrate Ridge</strain>
    </source>
</reference>
<dbReference type="Gene3D" id="3.40.50.300">
    <property type="entry name" value="P-loop containing nucleotide triphosphate hydrolases"/>
    <property type="match status" value="1"/>
</dbReference>